<dbReference type="AlphaFoldDB" id="A0A1H6UPJ0"/>
<evidence type="ECO:0000313" key="2">
    <source>
        <dbReference type="EMBL" id="SEI91697.1"/>
    </source>
</evidence>
<organism evidence="2 3">
    <name type="scientific">Allopseudospirillum japonicum</name>
    <dbReference type="NCBI Taxonomy" id="64971"/>
    <lineage>
        <taxon>Bacteria</taxon>
        <taxon>Pseudomonadati</taxon>
        <taxon>Pseudomonadota</taxon>
        <taxon>Gammaproteobacteria</taxon>
        <taxon>Oceanospirillales</taxon>
        <taxon>Oceanospirillaceae</taxon>
        <taxon>Allopseudospirillum</taxon>
    </lineage>
</organism>
<dbReference type="PIRSF" id="PIRSF029548">
    <property type="entry name" value="UCP029548"/>
    <property type="match status" value="1"/>
</dbReference>
<dbReference type="CDD" id="cd07043">
    <property type="entry name" value="STAS_anti-anti-sigma_factors"/>
    <property type="match status" value="1"/>
</dbReference>
<dbReference type="GO" id="GO:0043856">
    <property type="term" value="F:anti-sigma factor antagonist activity"/>
    <property type="evidence" value="ECO:0007669"/>
    <property type="project" value="TreeGrafter"/>
</dbReference>
<dbReference type="STRING" id="64971.SAMN05421831_1189"/>
<evidence type="ECO:0000313" key="3">
    <source>
        <dbReference type="Proteomes" id="UP000242999"/>
    </source>
</evidence>
<gene>
    <name evidence="2" type="ORF">SAMN05421831_1189</name>
</gene>
<dbReference type="PANTHER" id="PTHR33495">
    <property type="entry name" value="ANTI-SIGMA FACTOR ANTAGONIST TM_1081-RELATED-RELATED"/>
    <property type="match status" value="1"/>
</dbReference>
<dbReference type="OrthoDB" id="8685730at2"/>
<name>A0A1H6UPJ0_9GAMM</name>
<dbReference type="PANTHER" id="PTHR33495:SF2">
    <property type="entry name" value="ANTI-SIGMA FACTOR ANTAGONIST TM_1081-RELATED"/>
    <property type="match status" value="1"/>
</dbReference>
<dbReference type="Gene3D" id="3.30.750.24">
    <property type="entry name" value="STAS domain"/>
    <property type="match status" value="1"/>
</dbReference>
<dbReference type="InterPro" id="IPR002645">
    <property type="entry name" value="STAS_dom"/>
</dbReference>
<feature type="domain" description="STAS" evidence="1">
    <location>
        <begin position="4"/>
        <end position="120"/>
    </location>
</feature>
<dbReference type="InterPro" id="IPR014557">
    <property type="entry name" value="UCP029548_STAS-type"/>
</dbReference>
<protein>
    <submittedName>
        <fullName evidence="2">Anti-anti-sigma factor</fullName>
    </submittedName>
</protein>
<dbReference type="Pfam" id="PF01740">
    <property type="entry name" value="STAS"/>
    <property type="match status" value="1"/>
</dbReference>
<dbReference type="RefSeq" id="WP_093312401.1">
    <property type="nucleotide sequence ID" value="NZ_FNYH01000018.1"/>
</dbReference>
<reference evidence="3" key="1">
    <citation type="submission" date="2016-10" db="EMBL/GenBank/DDBJ databases">
        <authorList>
            <person name="Varghese N."/>
            <person name="Submissions S."/>
        </authorList>
    </citation>
    <scope>NUCLEOTIDE SEQUENCE [LARGE SCALE GENOMIC DNA]</scope>
    <source>
        <strain evidence="3">DSM 7165</strain>
    </source>
</reference>
<dbReference type="PROSITE" id="PS50801">
    <property type="entry name" value="STAS"/>
    <property type="match status" value="1"/>
</dbReference>
<proteinExistence type="predicted"/>
<dbReference type="InterPro" id="IPR036513">
    <property type="entry name" value="STAS_dom_sf"/>
</dbReference>
<sequence>MQSGKILVAQSEHTFILKLCGDVRLTFCATLDDLLKVIFQQPQINTVMVDLSEAENLDSTTLGLLAKIAIQAQVAGFNVPTIICAHTDIQRLLTSMGFEQFFVIANEPIRYASQLAEAPLLQASEQEMRAQILEAHKTLMSMNENNREAFQSVVEALEAHHQETNTTN</sequence>
<dbReference type="EMBL" id="FNYH01000018">
    <property type="protein sequence ID" value="SEI91697.1"/>
    <property type="molecule type" value="Genomic_DNA"/>
</dbReference>
<dbReference type="SUPFAM" id="SSF52091">
    <property type="entry name" value="SpoIIaa-like"/>
    <property type="match status" value="1"/>
</dbReference>
<accession>A0A1H6UPJ0</accession>
<dbReference type="Proteomes" id="UP000242999">
    <property type="component" value="Unassembled WGS sequence"/>
</dbReference>
<evidence type="ECO:0000259" key="1">
    <source>
        <dbReference type="PROSITE" id="PS50801"/>
    </source>
</evidence>
<keyword evidence="3" id="KW-1185">Reference proteome</keyword>